<protein>
    <submittedName>
        <fullName evidence="1">Uncharacterized protein</fullName>
    </submittedName>
</protein>
<sequence>MPHDDGSLSIETYSVAEGVSVESYNDMNDIVQLGESIEHASGHNAVTVYGYEQPSGYDPEDGSYQSVDAYMSVEVVESGTRYVGKQFGVKVYYYHSGNLRPICSFPGGYNFYAGRRTESITEDVTLIWGRGNTSKPNTSGETEVTGTESTPIEIQSVTYTAQYMAYTLRADSAGSYIALFYFSDKSDYARYSFSVVEEVPAEEVA</sequence>
<comment type="caution">
    <text evidence="1">The sequence shown here is derived from an EMBL/GenBank/DDBJ whole genome shotgun (WGS) entry which is preliminary data.</text>
</comment>
<accession>X1DI28</accession>
<evidence type="ECO:0000313" key="1">
    <source>
        <dbReference type="EMBL" id="GAH20516.1"/>
    </source>
</evidence>
<organism evidence="1">
    <name type="scientific">marine sediment metagenome</name>
    <dbReference type="NCBI Taxonomy" id="412755"/>
    <lineage>
        <taxon>unclassified sequences</taxon>
        <taxon>metagenomes</taxon>
        <taxon>ecological metagenomes</taxon>
    </lineage>
</organism>
<dbReference type="EMBL" id="BARU01003104">
    <property type="protein sequence ID" value="GAH20516.1"/>
    <property type="molecule type" value="Genomic_DNA"/>
</dbReference>
<proteinExistence type="predicted"/>
<name>X1DI28_9ZZZZ</name>
<feature type="non-terminal residue" evidence="1">
    <location>
        <position position="205"/>
    </location>
</feature>
<reference evidence="1" key="1">
    <citation type="journal article" date="2014" name="Front. Microbiol.">
        <title>High frequency of phylogenetically diverse reductive dehalogenase-homologous genes in deep subseafloor sedimentary metagenomes.</title>
        <authorList>
            <person name="Kawai M."/>
            <person name="Futagami T."/>
            <person name="Toyoda A."/>
            <person name="Takaki Y."/>
            <person name="Nishi S."/>
            <person name="Hori S."/>
            <person name="Arai W."/>
            <person name="Tsubouchi T."/>
            <person name="Morono Y."/>
            <person name="Uchiyama I."/>
            <person name="Ito T."/>
            <person name="Fujiyama A."/>
            <person name="Inagaki F."/>
            <person name="Takami H."/>
        </authorList>
    </citation>
    <scope>NUCLEOTIDE SEQUENCE</scope>
    <source>
        <strain evidence="1">Expedition CK06-06</strain>
    </source>
</reference>
<gene>
    <name evidence="1" type="ORF">S03H2_06902</name>
</gene>
<dbReference type="AlphaFoldDB" id="X1DI28"/>